<reference evidence="3 4" key="1">
    <citation type="submission" date="2017-03" db="EMBL/GenBank/DDBJ databases">
        <title>Genome sequence of Clostridium oryzae DSM 28571.</title>
        <authorList>
            <person name="Poehlein A."/>
            <person name="Daniel R."/>
        </authorList>
    </citation>
    <scope>NUCLEOTIDE SEQUENCE [LARGE SCALE GENOMIC DNA]</scope>
    <source>
        <strain evidence="3 4">DSM 28571</strain>
    </source>
</reference>
<dbReference type="SUPFAM" id="SSF109604">
    <property type="entry name" value="HD-domain/PDEase-like"/>
    <property type="match status" value="1"/>
</dbReference>
<dbReference type="InterPro" id="IPR052340">
    <property type="entry name" value="RNase_Y/CdgJ"/>
</dbReference>
<comment type="caution">
    <text evidence="3">The sequence shown here is derived from an EMBL/GenBank/DDBJ whole genome shotgun (WGS) entry which is preliminary data.</text>
</comment>
<dbReference type="Pfam" id="PF08668">
    <property type="entry name" value="HDOD"/>
    <property type="match status" value="1"/>
</dbReference>
<gene>
    <name evidence="3" type="ORF">CLORY_42020</name>
</gene>
<evidence type="ECO:0000259" key="2">
    <source>
        <dbReference type="PROSITE" id="PS51833"/>
    </source>
</evidence>
<dbReference type="AlphaFoldDB" id="A0A1V4I9L8"/>
<organism evidence="3 4">
    <name type="scientific">Clostridium oryzae</name>
    <dbReference type="NCBI Taxonomy" id="1450648"/>
    <lineage>
        <taxon>Bacteria</taxon>
        <taxon>Bacillati</taxon>
        <taxon>Bacillota</taxon>
        <taxon>Clostridia</taxon>
        <taxon>Eubacteriales</taxon>
        <taxon>Clostridiaceae</taxon>
        <taxon>Clostridium</taxon>
    </lineage>
</organism>
<feature type="domain" description="EAL" evidence="1">
    <location>
        <begin position="1"/>
        <end position="204"/>
    </location>
</feature>
<name>A0A1V4I9L8_9CLOT</name>
<dbReference type="InterPro" id="IPR001633">
    <property type="entry name" value="EAL_dom"/>
</dbReference>
<dbReference type="Gene3D" id="3.20.20.450">
    <property type="entry name" value="EAL domain"/>
    <property type="match status" value="1"/>
</dbReference>
<dbReference type="OrthoDB" id="9804751at2"/>
<evidence type="ECO:0000313" key="3">
    <source>
        <dbReference type="EMBL" id="OPJ56682.1"/>
    </source>
</evidence>
<protein>
    <submittedName>
        <fullName evidence="3">EAL domain protein</fullName>
    </submittedName>
</protein>
<dbReference type="RefSeq" id="WP_079428195.1">
    <property type="nucleotide sequence ID" value="NZ_MZGV01000091.1"/>
</dbReference>
<dbReference type="InterPro" id="IPR014408">
    <property type="entry name" value="dGMP_Pdiesterase_EAL/HD-GYP"/>
</dbReference>
<dbReference type="STRING" id="1450648.CLORY_42020"/>
<accession>A0A1V4I9L8</accession>
<dbReference type="PIRSF" id="PIRSF003180">
    <property type="entry name" value="DiGMPpdiest_YuxH"/>
    <property type="match status" value="1"/>
</dbReference>
<evidence type="ECO:0000259" key="1">
    <source>
        <dbReference type="PROSITE" id="PS50883"/>
    </source>
</evidence>
<dbReference type="Proteomes" id="UP000190080">
    <property type="component" value="Unassembled WGS sequence"/>
</dbReference>
<dbReference type="PANTHER" id="PTHR33525:SF4">
    <property type="entry name" value="CYCLIC DI-GMP PHOSPHODIESTERASE CDGJ"/>
    <property type="match status" value="1"/>
</dbReference>
<dbReference type="InterPro" id="IPR013976">
    <property type="entry name" value="HDOD"/>
</dbReference>
<dbReference type="PROSITE" id="PS51833">
    <property type="entry name" value="HDOD"/>
    <property type="match status" value="1"/>
</dbReference>
<dbReference type="Gene3D" id="1.10.3210.10">
    <property type="entry name" value="Hypothetical protein af1432"/>
    <property type="match status" value="1"/>
</dbReference>
<keyword evidence="4" id="KW-1185">Reference proteome</keyword>
<dbReference type="PANTHER" id="PTHR33525">
    <property type="match status" value="1"/>
</dbReference>
<sequence length="400" mass="46672">MNSFIARQPIFNRDKEVIAYELLYREDYFNSYTGRDGDKDSLSVIADSFYNIGINIVTEGKKAFINFTKNLIVSEIALLLPRELTIVEILENIEPSREIVDCCKKLKSKGYLLALDDFVFDKKYEELIQYVDIIKVDFTITKGNDRKFIMNKVSNKKIKFLAEKIESLEEFNEALEYGYDYFQGYYLSRPIIISQKALSTNQKKSLKILNKISRASISIDELEKIVVSDLALSYKFLRLLNSSYYGFNNKIYSIKHGMVMLGEKDIKNWLFVVLIKNISDKDNEEFVNISAIRAKFAEYIVRDMGKSLLAEDAYIAGMFSLMDVILNRPMEEILKEIKLKEDVKEALINKTGFLYNIIEFICMYEQGQWDKIISFCARYKISENKVTSHYLKSIKWLKEI</sequence>
<dbReference type="InterPro" id="IPR035919">
    <property type="entry name" value="EAL_sf"/>
</dbReference>
<dbReference type="EMBL" id="MZGV01000091">
    <property type="protein sequence ID" value="OPJ56682.1"/>
    <property type="molecule type" value="Genomic_DNA"/>
</dbReference>
<feature type="domain" description="HDOD" evidence="2">
    <location>
        <begin position="198"/>
        <end position="385"/>
    </location>
</feature>
<dbReference type="PROSITE" id="PS50883">
    <property type="entry name" value="EAL"/>
    <property type="match status" value="1"/>
</dbReference>
<proteinExistence type="predicted"/>
<evidence type="ECO:0000313" key="4">
    <source>
        <dbReference type="Proteomes" id="UP000190080"/>
    </source>
</evidence>
<dbReference type="Pfam" id="PF00563">
    <property type="entry name" value="EAL"/>
    <property type="match status" value="1"/>
</dbReference>
<dbReference type="SUPFAM" id="SSF141868">
    <property type="entry name" value="EAL domain-like"/>
    <property type="match status" value="1"/>
</dbReference>